<dbReference type="Proteomes" id="UP000013307">
    <property type="component" value="Chromosome"/>
</dbReference>
<dbReference type="eggNOG" id="arCOG04069">
    <property type="taxonomic scope" value="Archaea"/>
</dbReference>
<dbReference type="SUPFAM" id="SSF50249">
    <property type="entry name" value="Nucleic acid-binding proteins"/>
    <property type="match status" value="1"/>
</dbReference>
<dbReference type="InterPro" id="IPR029028">
    <property type="entry name" value="Alpha/beta_knot_MTases"/>
</dbReference>
<dbReference type="GeneID" id="15391775"/>
<reference evidence="1 2" key="1">
    <citation type="journal article" date="2013" name="Genome Announc.">
        <title>Complete Genome Sequence of the Thermophilic and Facultatively Chemolithoautotrophic Sulfate Reducer Archaeoglobus sulfaticallidus Strain PM70-1T.</title>
        <authorList>
            <person name="Stokke R."/>
            <person name="Hocking W.P."/>
            <person name="Steinsbu B.O."/>
            <person name="Steen I.H."/>
        </authorList>
    </citation>
    <scope>NUCLEOTIDE SEQUENCE [LARGE SCALE GENOMIC DNA]</scope>
    <source>
        <strain evidence="1">PM70-1</strain>
    </source>
</reference>
<dbReference type="EMBL" id="CP005290">
    <property type="protein sequence ID" value="AGK60165.1"/>
    <property type="molecule type" value="Genomic_DNA"/>
</dbReference>
<dbReference type="PANTHER" id="PTHR12150:SF13">
    <property type="entry name" value="METHYLTRANSFERASE C9ORF114-RELATED"/>
    <property type="match status" value="1"/>
</dbReference>
<sequence length="251" mass="28162">MNIAIPSSSLINENDEKIKAYKVWQIARYCAIFRVEKIYIYHDPRKDDSGYIKDILEYLETPQYLRKSLFPIKKSLSYAGALPPLAIPSHKPKHLKIGELRDGVVRKVGPDGTLWVDVGLPALALMKGDKPKGARVTVRVCSKTPLVVEEAEPREYWGYRVEKVKLGRILDNSVILSRRGKPISESLEEINQNSTLLFGNPEEGVHEIARRLKIKLDGIPSINSIPNQGTETVRLEEAIIATLAIINSLKG</sequence>
<evidence type="ECO:0008006" key="3">
    <source>
        <dbReference type="Google" id="ProtNLM"/>
    </source>
</evidence>
<dbReference type="HOGENOM" id="CLU_017233_1_0_2"/>
<dbReference type="OrthoDB" id="4144at2157"/>
<dbReference type="InterPro" id="IPR003750">
    <property type="entry name" value="Put_MeTrfase-C9orf114-like"/>
</dbReference>
<dbReference type="SUPFAM" id="SSF75217">
    <property type="entry name" value="alpha/beta knot"/>
    <property type="match status" value="1"/>
</dbReference>
<dbReference type="KEGG" id="ast:Asulf_00129"/>
<dbReference type="Gene3D" id="3.40.1280.10">
    <property type="match status" value="1"/>
</dbReference>
<evidence type="ECO:0000313" key="2">
    <source>
        <dbReference type="Proteomes" id="UP000013307"/>
    </source>
</evidence>
<dbReference type="AlphaFoldDB" id="N0BJ24"/>
<dbReference type="InterPro" id="IPR012340">
    <property type="entry name" value="NA-bd_OB-fold"/>
</dbReference>
<keyword evidence="2" id="KW-1185">Reference proteome</keyword>
<dbReference type="RefSeq" id="WP_015589764.1">
    <property type="nucleotide sequence ID" value="NC_021169.1"/>
</dbReference>
<evidence type="ECO:0000313" key="1">
    <source>
        <dbReference type="EMBL" id="AGK60165.1"/>
    </source>
</evidence>
<dbReference type="Pfam" id="PF02598">
    <property type="entry name" value="Methyltrn_RNA_3"/>
    <property type="match status" value="1"/>
</dbReference>
<dbReference type="STRING" id="387631.Asulf_00129"/>
<proteinExistence type="predicted"/>
<dbReference type="InterPro" id="IPR029026">
    <property type="entry name" value="tRNA_m1G_MTases_N"/>
</dbReference>
<gene>
    <name evidence="1" type="ORF">Asulf_00129</name>
</gene>
<dbReference type="Gene3D" id="2.40.50.140">
    <property type="entry name" value="Nucleic acid-binding proteins"/>
    <property type="match status" value="1"/>
</dbReference>
<accession>N0BJ24</accession>
<dbReference type="PANTHER" id="PTHR12150">
    <property type="entry name" value="CLASS IV SAM-BINDING METHYLTRANSFERASE-RELATED"/>
    <property type="match status" value="1"/>
</dbReference>
<name>N0BJ24_9EURY</name>
<organism evidence="1 2">
    <name type="scientific">Archaeoglobus sulfaticallidus PM70-1</name>
    <dbReference type="NCBI Taxonomy" id="387631"/>
    <lineage>
        <taxon>Archaea</taxon>
        <taxon>Methanobacteriati</taxon>
        <taxon>Methanobacteriota</taxon>
        <taxon>Archaeoglobi</taxon>
        <taxon>Archaeoglobales</taxon>
        <taxon>Archaeoglobaceae</taxon>
        <taxon>Archaeoglobus</taxon>
    </lineage>
</organism>
<dbReference type="CDD" id="cd18086">
    <property type="entry name" value="HsC9orf114-like"/>
    <property type="match status" value="1"/>
</dbReference>
<protein>
    <recommendedName>
        <fullName evidence="3">RNA-binding protein</fullName>
    </recommendedName>
</protein>